<dbReference type="EMBL" id="JACTAG010000002">
    <property type="protein sequence ID" value="MBD3665624.1"/>
    <property type="molecule type" value="Genomic_DNA"/>
</dbReference>
<dbReference type="Proteomes" id="UP000635142">
    <property type="component" value="Unassembled WGS sequence"/>
</dbReference>
<reference evidence="1" key="1">
    <citation type="submission" date="2020-08" db="EMBL/GenBank/DDBJ databases">
        <title>Sulfitobacter aestuariivivens sp. nov., isolated from a tidal flat.</title>
        <authorList>
            <person name="Park S."/>
            <person name="Yoon J.-H."/>
        </authorList>
    </citation>
    <scope>NUCLEOTIDE SEQUENCE</scope>
    <source>
        <strain evidence="1">TSTF-M16</strain>
    </source>
</reference>
<dbReference type="PROSITE" id="PS51257">
    <property type="entry name" value="PROKAR_LIPOPROTEIN"/>
    <property type="match status" value="1"/>
</dbReference>
<accession>A0A927D8C4</accession>
<comment type="caution">
    <text evidence="1">The sequence shown here is derived from an EMBL/GenBank/DDBJ whole genome shotgun (WGS) entry which is preliminary data.</text>
</comment>
<organism evidence="1 2">
    <name type="scientific">Sulfitobacter aestuariivivens</name>
    <dbReference type="NCBI Taxonomy" id="2766981"/>
    <lineage>
        <taxon>Bacteria</taxon>
        <taxon>Pseudomonadati</taxon>
        <taxon>Pseudomonadota</taxon>
        <taxon>Alphaproteobacteria</taxon>
        <taxon>Rhodobacterales</taxon>
        <taxon>Roseobacteraceae</taxon>
        <taxon>Sulfitobacter</taxon>
    </lineage>
</organism>
<keyword evidence="2" id="KW-1185">Reference proteome</keyword>
<protein>
    <recommendedName>
        <fullName evidence="3">Peptidase inhibitor I78 family protein</fullName>
    </recommendedName>
</protein>
<dbReference type="Gene3D" id="3.30.10.10">
    <property type="entry name" value="Trypsin Inhibitor V, subunit A"/>
    <property type="match status" value="1"/>
</dbReference>
<dbReference type="RefSeq" id="WP_191076590.1">
    <property type="nucleotide sequence ID" value="NZ_JACTAG010000002.1"/>
</dbReference>
<evidence type="ECO:0008006" key="3">
    <source>
        <dbReference type="Google" id="ProtNLM"/>
    </source>
</evidence>
<sequence>MKTGILIAGALLLAGCGAPGGSGNSGGSAPRVSGDDTCGASAYAGLIGQDAVVALSIPDPKRSYRPDEVVTSDFNPERVSIQLDETDVIVAIACG</sequence>
<dbReference type="InterPro" id="IPR021719">
    <property type="entry name" value="Prot_inh_I78"/>
</dbReference>
<evidence type="ECO:0000313" key="1">
    <source>
        <dbReference type="EMBL" id="MBD3665624.1"/>
    </source>
</evidence>
<dbReference type="Pfam" id="PF11720">
    <property type="entry name" value="Inhibitor_I78"/>
    <property type="match status" value="1"/>
</dbReference>
<name>A0A927D8C4_9RHOB</name>
<dbReference type="AlphaFoldDB" id="A0A927D8C4"/>
<gene>
    <name evidence="1" type="ORF">H9Q16_16945</name>
</gene>
<evidence type="ECO:0000313" key="2">
    <source>
        <dbReference type="Proteomes" id="UP000635142"/>
    </source>
</evidence>
<proteinExistence type="predicted"/>